<evidence type="ECO:0000313" key="4">
    <source>
        <dbReference type="Proteomes" id="UP000236735"/>
    </source>
</evidence>
<accession>A0A1H5UB89</accession>
<gene>
    <name evidence="3" type="ORF">SAMN05216354_1357</name>
</gene>
<sequence>MRKTLSTLLLLMLVLTEVSAQNTRTYNQIDENGTITQRSENNNFNKHNNDTTKQHKEIPKGFYVWNIDRRLGDIIPAEPDTLPHLFPNATLNTGFYGDYNTIGNNYSARESRIFVDRPEFNNFFFTQPYSFVAKEPEAFLFFNTLSPYTSVLYDNCGNKQNGEDHIDAKFSVNANKRLNFGFDLDYAYARGYYSNQSVSHFNGTLFSSYRGDRYQMHFFFNAAHQKTAENGGIANDEYVTHPESFQDNYAENEIPTVLSSNWNRNNHQHLYLSHRYNVGFYRMVKMTDEEIKARKFAEESRKQHEEDELNKQDGNSTPPSRDSKRKEIKAPTGRPDGAIVMGKEPQKDSLNMAATDSTRIQVNGQAAIDSLNRLQAIQDSINATMKREYVPVTSFIHTFELNKHDHIYQSYYTPEDYYLRRYYDQGTKYGNDTIYDQTKFTQIKNTFGIALLEGFNKYVKAGLKGFISYDMCTYQMPDLVEGTKISRIRKWTENDLSVGGVFSKTQGKILHFSAEAEAWVGGPNSGDLKLDFNADLNFPLFGDSVQLAAKAYMHKVGPAFFVSKYHSKHFWWDLEDDIKRETRTRIEGIFSYSKTSTQIRVAMDNIKNYTYFGMSYDATTSGRTHMTASTYQESSNINVLIAQLHQNFRLGPLNWENVITYQNSSKSEVLPLPTWNFFSNLYLKFRIAKVLGVELGTDVTYFTKYNAPDFCPGLNQFAIQQNEDSRVEMGGYPFMDVYANMSLKGVRFFLVMTNVLNGAGNHMKFLTPHYPVNGSVLHFGVSWPFFN</sequence>
<dbReference type="AlphaFoldDB" id="A0A1H5UB89"/>
<evidence type="ECO:0000313" key="3">
    <source>
        <dbReference type="EMBL" id="SEF72306.1"/>
    </source>
</evidence>
<feature type="region of interest" description="Disordered" evidence="1">
    <location>
        <begin position="296"/>
        <end position="348"/>
    </location>
</feature>
<feature type="chain" id="PRO_5009285958" evidence="2">
    <location>
        <begin position="21"/>
        <end position="787"/>
    </location>
</feature>
<proteinExistence type="predicted"/>
<dbReference type="InterPro" id="IPR025631">
    <property type="entry name" value="Porin_10"/>
</dbReference>
<reference evidence="3 4" key="1">
    <citation type="submission" date="2016-10" db="EMBL/GenBank/DDBJ databases">
        <authorList>
            <person name="de Groot N.N."/>
        </authorList>
    </citation>
    <scope>NUCLEOTIDE SEQUENCE [LARGE SCALE GENOMIC DNA]</scope>
    <source>
        <strain evidence="3 4">AR32</strain>
    </source>
</reference>
<dbReference type="Proteomes" id="UP000236735">
    <property type="component" value="Unassembled WGS sequence"/>
</dbReference>
<evidence type="ECO:0000256" key="1">
    <source>
        <dbReference type="SAM" id="MobiDB-lite"/>
    </source>
</evidence>
<protein>
    <submittedName>
        <fullName evidence="3">Putative porin</fullName>
    </submittedName>
</protein>
<feature type="compositionally biased region" description="Basic and acidic residues" evidence="1">
    <location>
        <begin position="296"/>
        <end position="311"/>
    </location>
</feature>
<dbReference type="RefSeq" id="WP_103915487.1">
    <property type="nucleotide sequence ID" value="NZ_FNUV01000003.1"/>
</dbReference>
<keyword evidence="2" id="KW-0732">Signal</keyword>
<evidence type="ECO:0000256" key="2">
    <source>
        <dbReference type="SAM" id="SignalP"/>
    </source>
</evidence>
<feature type="region of interest" description="Disordered" evidence="1">
    <location>
        <begin position="33"/>
        <end position="53"/>
    </location>
</feature>
<dbReference type="EMBL" id="FNUV01000003">
    <property type="protein sequence ID" value="SEF72306.1"/>
    <property type="molecule type" value="Genomic_DNA"/>
</dbReference>
<dbReference type="Pfam" id="PF14121">
    <property type="entry name" value="Porin_10"/>
    <property type="match status" value="1"/>
</dbReference>
<name>A0A1H5UB89_XYLRU</name>
<feature type="signal peptide" evidence="2">
    <location>
        <begin position="1"/>
        <end position="20"/>
    </location>
</feature>
<organism evidence="3 4">
    <name type="scientific">Xylanibacter ruminicola</name>
    <name type="common">Prevotella ruminicola</name>
    <dbReference type="NCBI Taxonomy" id="839"/>
    <lineage>
        <taxon>Bacteria</taxon>
        <taxon>Pseudomonadati</taxon>
        <taxon>Bacteroidota</taxon>
        <taxon>Bacteroidia</taxon>
        <taxon>Bacteroidales</taxon>
        <taxon>Prevotellaceae</taxon>
        <taxon>Xylanibacter</taxon>
    </lineage>
</organism>